<dbReference type="HOGENOM" id="CLU_2140293_0_0_2"/>
<protein>
    <submittedName>
        <fullName evidence="1">Uncharacterized protein</fullName>
    </submittedName>
</protein>
<sequence length="110" mass="12581">MIEKKAIKKGLTASTARWICELSKELGVDEKRFFKAVLKLAKHGIWLEEEDWRIIAKALDLSKHLDMAIDYIIRRVTSGESPERVVKEMPKAVEKAGKLAHIREVLSNLL</sequence>
<dbReference type="Proteomes" id="UP000002595">
    <property type="component" value="Chromosome"/>
</dbReference>
<proteinExistence type="predicted"/>
<dbReference type="EMBL" id="CP000504">
    <property type="protein sequence ID" value="ABL88046.1"/>
    <property type="molecule type" value="Genomic_DNA"/>
</dbReference>
<keyword evidence="2" id="KW-1185">Reference proteome</keyword>
<accession>A1RSW4</accession>
<gene>
    <name evidence="1" type="ordered locus">Pisl_0870</name>
</gene>
<dbReference type="GeneID" id="4618329"/>
<reference evidence="1" key="1">
    <citation type="submission" date="2006-12" db="EMBL/GenBank/DDBJ databases">
        <title>Complete sequence of Pyrobaculum islandicum DSM 4184.</title>
        <authorList>
            <person name="Copeland A."/>
            <person name="Lucas S."/>
            <person name="Lapidus A."/>
            <person name="Barry K."/>
            <person name="Detter J.C."/>
            <person name="Glavina del Rio T."/>
            <person name="Dalin E."/>
            <person name="Tice H."/>
            <person name="Pitluck S."/>
            <person name="Meincke L."/>
            <person name="Brettin T."/>
            <person name="Bruce D."/>
            <person name="Han C."/>
            <person name="Tapia R."/>
            <person name="Gilna P."/>
            <person name="Schmutz J."/>
            <person name="Larimer F."/>
            <person name="Land M."/>
            <person name="Hauser L."/>
            <person name="Kyrpides N."/>
            <person name="Mikhailova N."/>
            <person name="Cozen A.E."/>
            <person name="Fitz-Gibbon S.T."/>
            <person name="House C.H."/>
            <person name="Saltikov C."/>
            <person name="Lowe T."/>
            <person name="Richardson P."/>
        </authorList>
    </citation>
    <scope>NUCLEOTIDE SEQUENCE [LARGE SCALE GENOMIC DNA]</scope>
    <source>
        <strain evidence="1">DSM 4184</strain>
    </source>
</reference>
<dbReference type="STRING" id="384616.Pisl_0870"/>
<dbReference type="KEGG" id="pis:Pisl_0870"/>
<name>A1RSW4_PYRIL</name>
<dbReference type="AlphaFoldDB" id="A1RSW4"/>
<evidence type="ECO:0000313" key="1">
    <source>
        <dbReference type="EMBL" id="ABL88046.1"/>
    </source>
</evidence>
<dbReference type="OrthoDB" id="26960at2157"/>
<dbReference type="RefSeq" id="WP_011762621.1">
    <property type="nucleotide sequence ID" value="NC_008701.1"/>
</dbReference>
<dbReference type="eggNOG" id="arCOG05610">
    <property type="taxonomic scope" value="Archaea"/>
</dbReference>
<organism evidence="1 2">
    <name type="scientific">Pyrobaculum islandicum (strain DSM 4184 / JCM 9189 / GEO3)</name>
    <dbReference type="NCBI Taxonomy" id="384616"/>
    <lineage>
        <taxon>Archaea</taxon>
        <taxon>Thermoproteota</taxon>
        <taxon>Thermoprotei</taxon>
        <taxon>Thermoproteales</taxon>
        <taxon>Thermoproteaceae</taxon>
        <taxon>Pyrobaculum</taxon>
    </lineage>
</organism>
<evidence type="ECO:0000313" key="2">
    <source>
        <dbReference type="Proteomes" id="UP000002595"/>
    </source>
</evidence>